<comment type="catalytic activity">
    <reaction evidence="5">
        <text>a (2E,4Z)-dienoyl-CoA + NADPH + H(+) = a 4,5-saturated-(3E)-enoyl-CoA + NADP(+)</text>
        <dbReference type="Rhea" id="RHEA:61892"/>
        <dbReference type="ChEBI" id="CHEBI:15378"/>
        <dbReference type="ChEBI" id="CHEBI:57783"/>
        <dbReference type="ChEBI" id="CHEBI:58349"/>
        <dbReference type="ChEBI" id="CHEBI:85099"/>
        <dbReference type="ChEBI" id="CHEBI:85493"/>
        <dbReference type="EC" id="1.3.1.124"/>
    </reaction>
</comment>
<dbReference type="Gene3D" id="3.40.50.720">
    <property type="entry name" value="NAD(P)-binding Rossmann-like Domain"/>
    <property type="match status" value="1"/>
</dbReference>
<dbReference type="EMBL" id="VNKQ01000018">
    <property type="protein sequence ID" value="KAG0645552.1"/>
    <property type="molecule type" value="Genomic_DNA"/>
</dbReference>
<dbReference type="EC" id="1.3.1.124" evidence="3"/>
<gene>
    <name evidence="6" type="ORF">D0Z07_8794</name>
</gene>
<evidence type="ECO:0000256" key="5">
    <source>
        <dbReference type="ARBA" id="ARBA00048340"/>
    </source>
</evidence>
<comment type="caution">
    <text evidence="6">The sequence shown here is derived from an EMBL/GenBank/DDBJ whole genome shotgun (WGS) entry which is preliminary data.</text>
</comment>
<dbReference type="InterPro" id="IPR002347">
    <property type="entry name" value="SDR_fam"/>
</dbReference>
<dbReference type="PANTHER" id="PTHR43296:SF2">
    <property type="entry name" value="PEROXISOMAL 2,4-DIENOYL-COA REDUCTASE [(3E)-ENOYL-COA-PRODUCING]"/>
    <property type="match status" value="1"/>
</dbReference>
<dbReference type="GO" id="GO:0008670">
    <property type="term" value="F:2,4-dienoyl-CoA reductase (NADPH) activity"/>
    <property type="evidence" value="ECO:0007669"/>
    <property type="project" value="InterPro"/>
</dbReference>
<dbReference type="OrthoDB" id="2136131at2759"/>
<evidence type="ECO:0000256" key="4">
    <source>
        <dbReference type="ARBA" id="ARBA00048009"/>
    </source>
</evidence>
<sequence>MSFLLSSEQSTLLYRRSGVDLFSPSANACIIGRSKGSTESAAEEIANVRPGAKILGIGGTDVRKAEDLQRAAEKCVEVLGSIDFVIAGAAGNFLAPIDQLSSNAFKSVIDIDVLGSYNTLKATIPYLVQSAAKSKAQPSKFGTGGRIIFAHVSAAKSGVDSLSNVVALEYGPRGVTSNVISPGPIGGTEGVARLLRDDPTSRESHTKQIPLGHYGSVKNIADATVYLFADSGSFVSGTNVIVDGAAWRVGAANPGFDFTYPDFLLSGETISGVQGTKKSKL</sequence>
<evidence type="ECO:0000256" key="1">
    <source>
        <dbReference type="ARBA" id="ARBA00022857"/>
    </source>
</evidence>
<dbReference type="SUPFAM" id="SSF51735">
    <property type="entry name" value="NAD(P)-binding Rossmann-fold domains"/>
    <property type="match status" value="1"/>
</dbReference>
<proteinExistence type="predicted"/>
<reference evidence="6" key="1">
    <citation type="submission" date="2019-07" db="EMBL/GenBank/DDBJ databases">
        <title>Hyphodiscus hymeniophilus genome sequencing and assembly.</title>
        <authorList>
            <person name="Kramer G."/>
            <person name="Nodwell J."/>
        </authorList>
    </citation>
    <scope>NUCLEOTIDE SEQUENCE</scope>
    <source>
        <strain evidence="6">ATCC 34498</strain>
    </source>
</reference>
<dbReference type="GO" id="GO:0009062">
    <property type="term" value="P:fatty acid catabolic process"/>
    <property type="evidence" value="ECO:0007669"/>
    <property type="project" value="InterPro"/>
</dbReference>
<comment type="catalytic activity">
    <reaction evidence="4">
        <text>a (2E,4E)-dienoyl-CoA + NADPH + H(+) = a 4,5-saturated-(3E)-enoyl-CoA + NADP(+)</text>
        <dbReference type="Rhea" id="RHEA:45912"/>
        <dbReference type="ChEBI" id="CHEBI:15378"/>
        <dbReference type="ChEBI" id="CHEBI:57783"/>
        <dbReference type="ChEBI" id="CHEBI:58349"/>
        <dbReference type="ChEBI" id="CHEBI:85101"/>
        <dbReference type="ChEBI" id="CHEBI:85493"/>
        <dbReference type="EC" id="1.3.1.124"/>
    </reaction>
</comment>
<dbReference type="PRINTS" id="PR00081">
    <property type="entry name" value="GDHRDH"/>
</dbReference>
<dbReference type="Pfam" id="PF13561">
    <property type="entry name" value="adh_short_C2"/>
    <property type="match status" value="1"/>
</dbReference>
<keyword evidence="1" id="KW-0521">NADP</keyword>
<organism evidence="6 7">
    <name type="scientific">Hyphodiscus hymeniophilus</name>
    <dbReference type="NCBI Taxonomy" id="353542"/>
    <lineage>
        <taxon>Eukaryota</taxon>
        <taxon>Fungi</taxon>
        <taxon>Dikarya</taxon>
        <taxon>Ascomycota</taxon>
        <taxon>Pezizomycotina</taxon>
        <taxon>Leotiomycetes</taxon>
        <taxon>Helotiales</taxon>
        <taxon>Hyphodiscaceae</taxon>
        <taxon>Hyphodiscus</taxon>
    </lineage>
</organism>
<evidence type="ECO:0000313" key="6">
    <source>
        <dbReference type="EMBL" id="KAG0645552.1"/>
    </source>
</evidence>
<evidence type="ECO:0000256" key="3">
    <source>
        <dbReference type="ARBA" id="ARBA00026117"/>
    </source>
</evidence>
<dbReference type="InterPro" id="IPR036291">
    <property type="entry name" value="NAD(P)-bd_dom_sf"/>
</dbReference>
<dbReference type="PANTHER" id="PTHR43296">
    <property type="entry name" value="PEROXISOMAL 2,4-DIENOYL-COA REDUCTASE"/>
    <property type="match status" value="1"/>
</dbReference>
<dbReference type="GO" id="GO:0005777">
    <property type="term" value="C:peroxisome"/>
    <property type="evidence" value="ECO:0007669"/>
    <property type="project" value="TreeGrafter"/>
</dbReference>
<keyword evidence="7" id="KW-1185">Reference proteome</keyword>
<name>A0A9P6SQT1_9HELO</name>
<dbReference type="Proteomes" id="UP000785200">
    <property type="component" value="Unassembled WGS sequence"/>
</dbReference>
<dbReference type="InterPro" id="IPR045017">
    <property type="entry name" value="DECR2-like"/>
</dbReference>
<accession>A0A9P6SQT1</accession>
<evidence type="ECO:0000313" key="7">
    <source>
        <dbReference type="Proteomes" id="UP000785200"/>
    </source>
</evidence>
<evidence type="ECO:0000256" key="2">
    <source>
        <dbReference type="ARBA" id="ARBA00023002"/>
    </source>
</evidence>
<dbReference type="AlphaFoldDB" id="A0A9P6SQT1"/>
<protein>
    <recommendedName>
        <fullName evidence="3">2,4-dienoyl-CoA reductase [(3E)-enoyl-CoA-producing]</fullName>
        <ecNumber evidence="3">1.3.1.124</ecNumber>
    </recommendedName>
</protein>
<keyword evidence="2" id="KW-0560">Oxidoreductase</keyword>